<dbReference type="UniPathway" id="UPA00655">
    <property type="reaction ID" value="UER00711"/>
</dbReference>
<dbReference type="PROSITE" id="PS50979">
    <property type="entry name" value="BC"/>
    <property type="match status" value="1"/>
</dbReference>
<keyword evidence="5 13" id="KW-0436">Ligase</keyword>
<dbReference type="PROSITE" id="PS00866">
    <property type="entry name" value="CPSASE_1"/>
    <property type="match status" value="1"/>
</dbReference>
<evidence type="ECO:0000256" key="7">
    <source>
        <dbReference type="ARBA" id="ARBA00022741"/>
    </source>
</evidence>
<evidence type="ECO:0000313" key="16">
    <source>
        <dbReference type="EMBL" id="RBP62634.1"/>
    </source>
</evidence>
<evidence type="ECO:0000313" key="17">
    <source>
        <dbReference type="Proteomes" id="UP000253490"/>
    </source>
</evidence>
<feature type="domain" description="ATP-grasp" evidence="14">
    <location>
        <begin position="122"/>
        <end position="319"/>
    </location>
</feature>
<dbReference type="Gene3D" id="3.30.470.20">
    <property type="entry name" value="ATP-grasp fold, B domain"/>
    <property type="match status" value="1"/>
</dbReference>
<evidence type="ECO:0000259" key="15">
    <source>
        <dbReference type="PROSITE" id="PS50979"/>
    </source>
</evidence>
<comment type="catalytic activity">
    <reaction evidence="11 13">
        <text>N(6)-biotinyl-L-lysyl-[protein] + hydrogencarbonate + ATP = N(6)-carboxybiotinyl-L-lysyl-[protein] + ADP + phosphate + H(+)</text>
        <dbReference type="Rhea" id="RHEA:13501"/>
        <dbReference type="Rhea" id="RHEA-COMP:10505"/>
        <dbReference type="Rhea" id="RHEA-COMP:10506"/>
        <dbReference type="ChEBI" id="CHEBI:15378"/>
        <dbReference type="ChEBI" id="CHEBI:17544"/>
        <dbReference type="ChEBI" id="CHEBI:30616"/>
        <dbReference type="ChEBI" id="CHEBI:43474"/>
        <dbReference type="ChEBI" id="CHEBI:83144"/>
        <dbReference type="ChEBI" id="CHEBI:83145"/>
        <dbReference type="ChEBI" id="CHEBI:456216"/>
        <dbReference type="EC" id="6.3.4.14"/>
    </reaction>
</comment>
<dbReference type="Pfam" id="PF00289">
    <property type="entry name" value="Biotin_carb_N"/>
    <property type="match status" value="1"/>
</dbReference>
<comment type="function">
    <text evidence="1 13">This protein is a component of the acetyl coenzyme A carboxylase complex; first, biotin carboxylase catalyzes the carboxylation of the carrier protein and then the transcarboxylase transfers the carboxyl group to form malonyl-CoA.</text>
</comment>
<dbReference type="InterPro" id="IPR051602">
    <property type="entry name" value="ACC_Biotin_Carboxylase"/>
</dbReference>
<dbReference type="NCBIfam" id="NF006367">
    <property type="entry name" value="PRK08591.1"/>
    <property type="match status" value="1"/>
</dbReference>
<proteinExistence type="predicted"/>
<dbReference type="PROSITE" id="PS00867">
    <property type="entry name" value="CPSASE_2"/>
    <property type="match status" value="1"/>
</dbReference>
<comment type="pathway">
    <text evidence="2 13">Lipid metabolism; malonyl-CoA biosynthesis; malonyl-CoA from acetyl-CoA: step 1/1.</text>
</comment>
<dbReference type="SUPFAM" id="SSF56059">
    <property type="entry name" value="Glutathione synthetase ATP-binding domain-like"/>
    <property type="match status" value="1"/>
</dbReference>
<sequence length="448" mass="49684">MAKIRRVLIANRGEIAVRVIRACKELGIETISIYSTADKESLHVALADYSICVGPGPVQESYLNMERIMSAAVALAVDAIHPGYGFLSENSKFAKMCEECSIQFIGPSSEAIRMAGNKSTAREIMQSNEVPVIPGSNGVIHSLEEANDIAASIGFPVIVKASLGGGGKGMRIIENQRDMEKFLLQAKAEAENAFGDASIYIEKYIKTSRHIEFQILADSYGNVIHLNDRECSIQRNNQKVVEEAPASCIDNELRLQMGETAIRAAKAINYVNAGTIEFLLDEDSNFYFMEMNTRIQVEHPITEMVTGVDLIKQQIKIAEGAPLPFDQEDIVIKGHAIECRINAEDPDFNFTPSAGLIKELHLPGGKGVRVDSHIYQNYFIPLYYDSMICKLITWGDDRQEAIDKMKVALDEVIVAGVKTNIPLLKKIIEHKDFIDGNITTKFLDKLLR</sequence>
<evidence type="ECO:0000256" key="5">
    <source>
        <dbReference type="ARBA" id="ARBA00022598"/>
    </source>
</evidence>
<keyword evidence="13" id="KW-0443">Lipid metabolism</keyword>
<dbReference type="AlphaFoldDB" id="A0A366I417"/>
<dbReference type="SUPFAM" id="SSF51246">
    <property type="entry name" value="Rudiment single hybrid motif"/>
    <property type="match status" value="1"/>
</dbReference>
<dbReference type="InterPro" id="IPR011761">
    <property type="entry name" value="ATP-grasp"/>
</dbReference>
<comment type="caution">
    <text evidence="16">The sequence shown here is derived from an EMBL/GenBank/DDBJ whole genome shotgun (WGS) entry which is preliminary data.</text>
</comment>
<evidence type="ECO:0000256" key="4">
    <source>
        <dbReference type="ARBA" id="ARBA00013263"/>
    </source>
</evidence>
<keyword evidence="17" id="KW-1185">Reference proteome</keyword>
<evidence type="ECO:0000256" key="12">
    <source>
        <dbReference type="PROSITE-ProRule" id="PRU00409"/>
    </source>
</evidence>
<dbReference type="OrthoDB" id="9807469at2"/>
<dbReference type="SMART" id="SM00878">
    <property type="entry name" value="Biotin_carb_C"/>
    <property type="match status" value="1"/>
</dbReference>
<dbReference type="RefSeq" id="WP_113920954.1">
    <property type="nucleotide sequence ID" value="NZ_QNRX01000011.1"/>
</dbReference>
<dbReference type="GO" id="GO:2001295">
    <property type="term" value="P:malonyl-CoA biosynthetic process"/>
    <property type="evidence" value="ECO:0007669"/>
    <property type="project" value="UniProtKB-UniPathway"/>
</dbReference>
<keyword evidence="9" id="KW-0460">Magnesium</keyword>
<dbReference type="InterPro" id="IPR005482">
    <property type="entry name" value="Biotin_COase_C"/>
</dbReference>
<evidence type="ECO:0000256" key="6">
    <source>
        <dbReference type="ARBA" id="ARBA00022723"/>
    </source>
</evidence>
<gene>
    <name evidence="16" type="ORF">DES36_11167</name>
</gene>
<dbReference type="InterPro" id="IPR016185">
    <property type="entry name" value="PreATP-grasp_dom_sf"/>
</dbReference>
<dbReference type="InterPro" id="IPR005479">
    <property type="entry name" value="CPAse_ATP-bd"/>
</dbReference>
<dbReference type="InterPro" id="IPR011764">
    <property type="entry name" value="Biotin_carboxylation_dom"/>
</dbReference>
<keyword evidence="13" id="KW-0276">Fatty acid metabolism</keyword>
<dbReference type="SUPFAM" id="SSF52440">
    <property type="entry name" value="PreATP-grasp domain"/>
    <property type="match status" value="1"/>
</dbReference>
<dbReference type="FunFam" id="3.30.470.20:FF:000028">
    <property type="entry name" value="Methylcrotonoyl-CoA carboxylase subunit alpha, mitochondrial"/>
    <property type="match status" value="1"/>
</dbReference>
<name>A0A366I417_9FIRM</name>
<evidence type="ECO:0000259" key="14">
    <source>
        <dbReference type="PROSITE" id="PS50975"/>
    </source>
</evidence>
<dbReference type="EC" id="6.3.4.14" evidence="4 13"/>
<keyword evidence="13" id="KW-0444">Lipid biosynthesis</keyword>
<evidence type="ECO:0000256" key="8">
    <source>
        <dbReference type="ARBA" id="ARBA00022840"/>
    </source>
</evidence>
<accession>A0A366I417</accession>
<evidence type="ECO:0000256" key="9">
    <source>
        <dbReference type="ARBA" id="ARBA00022842"/>
    </source>
</evidence>
<dbReference type="FunFam" id="3.40.50.20:FF:000010">
    <property type="entry name" value="Propionyl-CoA carboxylase subunit alpha"/>
    <property type="match status" value="1"/>
</dbReference>
<dbReference type="Pfam" id="PF02786">
    <property type="entry name" value="CPSase_L_D2"/>
    <property type="match status" value="1"/>
</dbReference>
<evidence type="ECO:0000256" key="3">
    <source>
        <dbReference type="ARBA" id="ARBA00011750"/>
    </source>
</evidence>
<keyword evidence="6" id="KW-0479">Metal-binding</keyword>
<evidence type="ECO:0000256" key="10">
    <source>
        <dbReference type="ARBA" id="ARBA00023267"/>
    </source>
</evidence>
<dbReference type="InterPro" id="IPR005481">
    <property type="entry name" value="BC-like_N"/>
</dbReference>
<evidence type="ECO:0000256" key="1">
    <source>
        <dbReference type="ARBA" id="ARBA00003761"/>
    </source>
</evidence>
<dbReference type="PANTHER" id="PTHR48095:SF2">
    <property type="entry name" value="BIOTIN CARBOXYLASE, CHLOROPLASTIC"/>
    <property type="match status" value="1"/>
</dbReference>
<dbReference type="Pfam" id="PF02785">
    <property type="entry name" value="Biotin_carb_C"/>
    <property type="match status" value="1"/>
</dbReference>
<organism evidence="16 17">
    <name type="scientific">Alkalibaculum bacchi</name>
    <dbReference type="NCBI Taxonomy" id="645887"/>
    <lineage>
        <taxon>Bacteria</taxon>
        <taxon>Bacillati</taxon>
        <taxon>Bacillota</taxon>
        <taxon>Clostridia</taxon>
        <taxon>Eubacteriales</taxon>
        <taxon>Eubacteriaceae</taxon>
        <taxon>Alkalibaculum</taxon>
    </lineage>
</organism>
<feature type="domain" description="Biotin carboxylation" evidence="15">
    <location>
        <begin position="3"/>
        <end position="448"/>
    </location>
</feature>
<dbReference type="GO" id="GO:0005524">
    <property type="term" value="F:ATP binding"/>
    <property type="evidence" value="ECO:0007669"/>
    <property type="project" value="UniProtKB-UniRule"/>
</dbReference>
<dbReference type="PANTHER" id="PTHR48095">
    <property type="entry name" value="PYRUVATE CARBOXYLASE SUBUNIT A"/>
    <property type="match status" value="1"/>
</dbReference>
<protein>
    <recommendedName>
        <fullName evidence="4 13">Biotin carboxylase</fullName>
        <ecNumber evidence="4 13">6.3.4.14</ecNumber>
    </recommendedName>
    <alternativeName>
        <fullName evidence="13">Acetyl-coenzyme A carboxylase biotin carboxylase subunit A</fullName>
    </alternativeName>
</protein>
<dbReference type="GO" id="GO:0004075">
    <property type="term" value="F:biotin carboxylase activity"/>
    <property type="evidence" value="ECO:0007669"/>
    <property type="project" value="UniProtKB-EC"/>
</dbReference>
<dbReference type="FunFam" id="3.30.1490.20:FF:000018">
    <property type="entry name" value="Biotin carboxylase"/>
    <property type="match status" value="1"/>
</dbReference>
<evidence type="ECO:0000256" key="11">
    <source>
        <dbReference type="ARBA" id="ARBA00048600"/>
    </source>
</evidence>
<dbReference type="NCBIfam" id="TIGR00514">
    <property type="entry name" value="accC"/>
    <property type="match status" value="1"/>
</dbReference>
<dbReference type="PROSITE" id="PS50975">
    <property type="entry name" value="ATP_GRASP"/>
    <property type="match status" value="1"/>
</dbReference>
<dbReference type="GO" id="GO:0046872">
    <property type="term" value="F:metal ion binding"/>
    <property type="evidence" value="ECO:0007669"/>
    <property type="project" value="UniProtKB-KW"/>
</dbReference>
<keyword evidence="13" id="KW-0275">Fatty acid biosynthesis</keyword>
<evidence type="ECO:0000256" key="2">
    <source>
        <dbReference type="ARBA" id="ARBA00004956"/>
    </source>
</evidence>
<dbReference type="EMBL" id="QNRX01000011">
    <property type="protein sequence ID" value="RBP62634.1"/>
    <property type="molecule type" value="Genomic_DNA"/>
</dbReference>
<dbReference type="GO" id="GO:0006633">
    <property type="term" value="P:fatty acid biosynthetic process"/>
    <property type="evidence" value="ECO:0007669"/>
    <property type="project" value="UniProtKB-KW"/>
</dbReference>
<dbReference type="InterPro" id="IPR004549">
    <property type="entry name" value="Acetyl_CoA_COase_biotin_COase"/>
</dbReference>
<evidence type="ECO:0000256" key="13">
    <source>
        <dbReference type="RuleBase" id="RU365063"/>
    </source>
</evidence>
<dbReference type="Proteomes" id="UP000253490">
    <property type="component" value="Unassembled WGS sequence"/>
</dbReference>
<dbReference type="InterPro" id="IPR011054">
    <property type="entry name" value="Rudment_hybrid_motif"/>
</dbReference>
<comment type="subunit">
    <text evidence="3 13">Acetyl-CoA carboxylase is a heterohexamer of biotin carboxyl carrier protein, biotin carboxylase and the two subunits of carboxyl transferase in a 2:2 complex.</text>
</comment>
<keyword evidence="8 12" id="KW-0067">ATP-binding</keyword>
<keyword evidence="10 13" id="KW-0092">Biotin</keyword>
<reference evidence="16 17" key="1">
    <citation type="submission" date="2018-06" db="EMBL/GenBank/DDBJ databases">
        <title>Genomic Encyclopedia of Type Strains, Phase IV (KMG-IV): sequencing the most valuable type-strain genomes for metagenomic binning, comparative biology and taxonomic classification.</title>
        <authorList>
            <person name="Goeker M."/>
        </authorList>
    </citation>
    <scope>NUCLEOTIDE SEQUENCE [LARGE SCALE GENOMIC DNA]</scope>
    <source>
        <strain evidence="16 17">DSM 22112</strain>
    </source>
</reference>
<keyword evidence="7 12" id="KW-0547">Nucleotide-binding</keyword>